<feature type="compositionally biased region" description="Basic and acidic residues" evidence="1">
    <location>
        <begin position="344"/>
        <end position="358"/>
    </location>
</feature>
<feature type="compositionally biased region" description="Basic and acidic residues" evidence="1">
    <location>
        <begin position="248"/>
        <end position="267"/>
    </location>
</feature>
<feature type="compositionally biased region" description="Basic and acidic residues" evidence="1">
    <location>
        <begin position="172"/>
        <end position="184"/>
    </location>
</feature>
<proteinExistence type="predicted"/>
<reference evidence="2 3" key="1">
    <citation type="submission" date="2014-04" db="EMBL/GenBank/DDBJ databases">
        <title>Evolutionary Origins and Diversification of the Mycorrhizal Mutualists.</title>
        <authorList>
            <consortium name="DOE Joint Genome Institute"/>
            <consortium name="Mycorrhizal Genomics Consortium"/>
            <person name="Kohler A."/>
            <person name="Kuo A."/>
            <person name="Nagy L.G."/>
            <person name="Floudas D."/>
            <person name="Copeland A."/>
            <person name="Barry K.W."/>
            <person name="Cichocki N."/>
            <person name="Veneault-Fourrey C."/>
            <person name="LaButti K."/>
            <person name="Lindquist E.A."/>
            <person name="Lipzen A."/>
            <person name="Lundell T."/>
            <person name="Morin E."/>
            <person name="Murat C."/>
            <person name="Riley R."/>
            <person name="Ohm R."/>
            <person name="Sun H."/>
            <person name="Tunlid A."/>
            <person name="Henrissat B."/>
            <person name="Grigoriev I.V."/>
            <person name="Hibbett D.S."/>
            <person name="Martin F."/>
        </authorList>
    </citation>
    <scope>NUCLEOTIDE SEQUENCE [LARGE SCALE GENOMIC DNA]</scope>
    <source>
        <strain evidence="2 3">Koide BX008</strain>
    </source>
</reference>
<dbReference type="Proteomes" id="UP000054549">
    <property type="component" value="Unassembled WGS sequence"/>
</dbReference>
<dbReference type="PANTHER" id="PTHR15410:SF2">
    <property type="entry name" value="HIRA-INTERACTING PROTEIN 3"/>
    <property type="match status" value="1"/>
</dbReference>
<dbReference type="PANTHER" id="PTHR15410">
    <property type="entry name" value="HIRA-INTERACTING PROTEIN 3"/>
    <property type="match status" value="1"/>
</dbReference>
<dbReference type="HOGENOM" id="CLU_050251_0_0_1"/>
<gene>
    <name evidence="2" type="ORF">M378DRAFT_21350</name>
</gene>
<dbReference type="GO" id="GO:0005634">
    <property type="term" value="C:nucleus"/>
    <property type="evidence" value="ECO:0007669"/>
    <property type="project" value="TreeGrafter"/>
</dbReference>
<protein>
    <submittedName>
        <fullName evidence="2">Uncharacterized protein</fullName>
    </submittedName>
</protein>
<dbReference type="AlphaFoldDB" id="A0A0C2X4C0"/>
<sequence length="393" mass="43681">MAVPEISVLVTYAKDIVSSAGEKGELSALTHRIVRKEIEKQLSLAQGTLDISKYRKPLKSAITTAVEEARGKKQTARVASVISFSSDEERTIKKKPPMKQRKGGQASTSKEDDPKKHKSAEFVASDADSEDEDSKTSSKSTTTHVLVLSDEESEGDGGHVSSKLAVAGSKRVKPDSRRTDETRTSSKAISTGDKRVLSPEDGGENFDINAEPPKSRKADEKSDTELSDLIDEPPKKKKASSKPHVKPVSRDKTRATKKKSTEPVNKDEETIKRLKSLVTACGVRKVWSRIFEGMDKPSQKIRKLKEILSDLGMKSRLSMEQAKAIRAKRELAQELEDVQTFERSVARKGENKRSTTKDDSEDEDEDEEPKPKRRKENARQSIMAFLQDQSESE</sequence>
<name>A0A0C2X4C0_AMAMK</name>
<feature type="compositionally biased region" description="Basic residues" evidence="1">
    <location>
        <begin position="92"/>
        <end position="102"/>
    </location>
</feature>
<evidence type="ECO:0000256" key="1">
    <source>
        <dbReference type="SAM" id="MobiDB-lite"/>
    </source>
</evidence>
<feature type="compositionally biased region" description="Basic and acidic residues" evidence="1">
    <location>
        <begin position="213"/>
        <end position="224"/>
    </location>
</feature>
<feature type="region of interest" description="Disordered" evidence="1">
    <location>
        <begin position="84"/>
        <end position="267"/>
    </location>
</feature>
<evidence type="ECO:0000313" key="2">
    <source>
        <dbReference type="EMBL" id="KIL69087.1"/>
    </source>
</evidence>
<dbReference type="OrthoDB" id="552755at2759"/>
<dbReference type="EMBL" id="KN818226">
    <property type="protein sequence ID" value="KIL69087.1"/>
    <property type="molecule type" value="Genomic_DNA"/>
</dbReference>
<accession>A0A0C2X4C0</accession>
<keyword evidence="3" id="KW-1185">Reference proteome</keyword>
<feature type="region of interest" description="Disordered" evidence="1">
    <location>
        <begin position="336"/>
        <end position="393"/>
    </location>
</feature>
<dbReference type="InterPro" id="IPR037647">
    <property type="entry name" value="HIRIP3"/>
</dbReference>
<evidence type="ECO:0000313" key="3">
    <source>
        <dbReference type="Proteomes" id="UP000054549"/>
    </source>
</evidence>
<feature type="compositionally biased region" description="Basic residues" evidence="1">
    <location>
        <begin position="235"/>
        <end position="247"/>
    </location>
</feature>
<dbReference type="STRING" id="946122.A0A0C2X4C0"/>
<organism evidence="2 3">
    <name type="scientific">Amanita muscaria (strain Koide BX008)</name>
    <dbReference type="NCBI Taxonomy" id="946122"/>
    <lineage>
        <taxon>Eukaryota</taxon>
        <taxon>Fungi</taxon>
        <taxon>Dikarya</taxon>
        <taxon>Basidiomycota</taxon>
        <taxon>Agaricomycotina</taxon>
        <taxon>Agaricomycetes</taxon>
        <taxon>Agaricomycetidae</taxon>
        <taxon>Agaricales</taxon>
        <taxon>Pluteineae</taxon>
        <taxon>Amanitaceae</taxon>
        <taxon>Amanita</taxon>
    </lineage>
</organism>
<dbReference type="InParanoid" id="A0A0C2X4C0"/>
<feature type="compositionally biased region" description="Acidic residues" evidence="1">
    <location>
        <begin position="359"/>
        <end position="368"/>
    </location>
</feature>